<evidence type="ECO:0000313" key="3">
    <source>
        <dbReference type="Proteomes" id="UP001057375"/>
    </source>
</evidence>
<protein>
    <submittedName>
        <fullName evidence="2">YceI family protein</fullName>
    </submittedName>
</protein>
<feature type="domain" description="Lipid/polyisoprenoid-binding YceI-like" evidence="1">
    <location>
        <begin position="1"/>
        <end position="72"/>
    </location>
</feature>
<comment type="caution">
    <text evidence="2">The sequence shown here is derived from an EMBL/GenBank/DDBJ whole genome shotgun (WGS) entry which is preliminary data.</text>
</comment>
<dbReference type="EMBL" id="BQXS01007391">
    <property type="protein sequence ID" value="GKT27438.1"/>
    <property type="molecule type" value="Genomic_DNA"/>
</dbReference>
<organism evidence="2 3">
    <name type="scientific">Aduncisulcus paluster</name>
    <dbReference type="NCBI Taxonomy" id="2918883"/>
    <lineage>
        <taxon>Eukaryota</taxon>
        <taxon>Metamonada</taxon>
        <taxon>Carpediemonas-like organisms</taxon>
        <taxon>Aduncisulcus</taxon>
    </lineage>
</organism>
<dbReference type="Gene3D" id="2.40.128.110">
    <property type="entry name" value="Lipid/polyisoprenoid-binding, YceI-like"/>
    <property type="match status" value="1"/>
</dbReference>
<evidence type="ECO:0000259" key="1">
    <source>
        <dbReference type="Pfam" id="PF04264"/>
    </source>
</evidence>
<reference evidence="2" key="1">
    <citation type="submission" date="2022-03" db="EMBL/GenBank/DDBJ databases">
        <title>Draft genome sequence of Aduncisulcus paluster, a free-living microaerophilic Fornicata.</title>
        <authorList>
            <person name="Yuyama I."/>
            <person name="Kume K."/>
            <person name="Tamura T."/>
            <person name="Inagaki Y."/>
            <person name="Hashimoto T."/>
        </authorList>
    </citation>
    <scope>NUCLEOTIDE SEQUENCE</scope>
    <source>
        <strain evidence="2">NY0171</strain>
    </source>
</reference>
<dbReference type="Proteomes" id="UP001057375">
    <property type="component" value="Unassembled WGS sequence"/>
</dbReference>
<dbReference type="PANTHER" id="PTHR34406:SF1">
    <property type="entry name" value="PROTEIN YCEI"/>
    <property type="match status" value="1"/>
</dbReference>
<name>A0ABQ5K4D7_9EUKA</name>
<dbReference type="PANTHER" id="PTHR34406">
    <property type="entry name" value="PROTEIN YCEI"/>
    <property type="match status" value="1"/>
</dbReference>
<feature type="non-terminal residue" evidence="2">
    <location>
        <position position="83"/>
    </location>
</feature>
<dbReference type="InterPro" id="IPR036761">
    <property type="entry name" value="TTHA0802/YceI-like_sf"/>
</dbReference>
<dbReference type="InterPro" id="IPR007372">
    <property type="entry name" value="Lipid/polyisoprenoid-bd_YceI"/>
</dbReference>
<dbReference type="SUPFAM" id="SSF101874">
    <property type="entry name" value="YceI-like"/>
    <property type="match status" value="1"/>
</dbReference>
<keyword evidence="3" id="KW-1185">Reference proteome</keyword>
<sequence>MMISNVTGTFSDFKGTFEYDEKNNTLKELSGEIMVNSIDTANAKRDKHLVSADMFHASKYPTITFKVTKIDDEDVYEIGRAHV</sequence>
<accession>A0ABQ5K4D7</accession>
<dbReference type="Pfam" id="PF04264">
    <property type="entry name" value="YceI"/>
    <property type="match status" value="1"/>
</dbReference>
<evidence type="ECO:0000313" key="2">
    <source>
        <dbReference type="EMBL" id="GKT27438.1"/>
    </source>
</evidence>
<proteinExistence type="predicted"/>
<gene>
    <name evidence="2" type="ORF">ADUPG1_004762</name>
</gene>